<dbReference type="SUPFAM" id="SSF56672">
    <property type="entry name" value="DNA/RNA polymerases"/>
    <property type="match status" value="1"/>
</dbReference>
<evidence type="ECO:0000313" key="2">
    <source>
        <dbReference type="EMBL" id="KAE8925529.1"/>
    </source>
</evidence>
<dbReference type="EMBL" id="QXGA01002258">
    <property type="protein sequence ID" value="KAE9101024.1"/>
    <property type="molecule type" value="Genomic_DNA"/>
</dbReference>
<accession>A0A6A3DV62</accession>
<dbReference type="Proteomes" id="UP000441208">
    <property type="component" value="Unassembled WGS sequence"/>
</dbReference>
<dbReference type="InterPro" id="IPR013103">
    <property type="entry name" value="RVT_2"/>
</dbReference>
<proteinExistence type="predicted"/>
<feature type="domain" description="Reverse transcriptase Ty1/copia-type" evidence="1">
    <location>
        <begin position="4"/>
        <end position="182"/>
    </location>
</feature>
<dbReference type="EMBL" id="QXFZ01002214">
    <property type="protein sequence ID" value="KAE9079461.1"/>
    <property type="molecule type" value="Genomic_DNA"/>
</dbReference>
<protein>
    <recommendedName>
        <fullName evidence="1">Reverse transcriptase Ty1/copia-type domain-containing protein</fullName>
    </recommendedName>
</protein>
<organism evidence="2 7">
    <name type="scientific">Phytophthora fragariae</name>
    <dbReference type="NCBI Taxonomy" id="53985"/>
    <lineage>
        <taxon>Eukaryota</taxon>
        <taxon>Sar</taxon>
        <taxon>Stramenopiles</taxon>
        <taxon>Oomycota</taxon>
        <taxon>Peronosporomycetes</taxon>
        <taxon>Peronosporales</taxon>
        <taxon>Peronosporaceae</taxon>
        <taxon>Phytophthora</taxon>
    </lineage>
</organism>
<evidence type="ECO:0000313" key="5">
    <source>
        <dbReference type="EMBL" id="KAE9101024.1"/>
    </source>
</evidence>
<dbReference type="PANTHER" id="PTHR11439">
    <property type="entry name" value="GAG-POL-RELATED RETROTRANSPOSON"/>
    <property type="match status" value="1"/>
</dbReference>
<dbReference type="Pfam" id="PF07727">
    <property type="entry name" value="RVT_2"/>
    <property type="match status" value="1"/>
</dbReference>
<evidence type="ECO:0000313" key="7">
    <source>
        <dbReference type="Proteomes" id="UP000429523"/>
    </source>
</evidence>
<gene>
    <name evidence="6" type="ORF">PF001_g22704</name>
    <name evidence="5" type="ORF">PF006_g22767</name>
    <name evidence="4" type="ORF">PF007_g23438</name>
    <name evidence="2" type="ORF">PF009_g24266</name>
    <name evidence="3" type="ORF">PF010_g22754</name>
</gene>
<dbReference type="EMBL" id="QXGE01002222">
    <property type="protein sequence ID" value="KAE9283752.1"/>
    <property type="molecule type" value="Genomic_DNA"/>
</dbReference>
<comment type="caution">
    <text evidence="2">The sequence shown here is derived from an EMBL/GenBank/DDBJ whole genome shotgun (WGS) entry which is preliminary data.</text>
</comment>
<dbReference type="Proteomes" id="UP000488956">
    <property type="component" value="Unassembled WGS sequence"/>
</dbReference>
<evidence type="ECO:0000313" key="11">
    <source>
        <dbReference type="Proteomes" id="UP000488956"/>
    </source>
</evidence>
<evidence type="ECO:0000259" key="1">
    <source>
        <dbReference type="Pfam" id="PF07727"/>
    </source>
</evidence>
<dbReference type="PANTHER" id="PTHR11439:SF491">
    <property type="entry name" value="INTEGRASE CATALYTIC DOMAIN-CONTAINING PROTEIN"/>
    <property type="match status" value="1"/>
</dbReference>
<evidence type="ECO:0000313" key="10">
    <source>
        <dbReference type="Proteomes" id="UP000441208"/>
    </source>
</evidence>
<evidence type="ECO:0000313" key="3">
    <source>
        <dbReference type="EMBL" id="KAE9079436.1"/>
    </source>
</evidence>
<evidence type="ECO:0000313" key="4">
    <source>
        <dbReference type="EMBL" id="KAE9079461.1"/>
    </source>
</evidence>
<dbReference type="Proteomes" id="UP000440732">
    <property type="component" value="Unassembled WGS sequence"/>
</dbReference>
<dbReference type="AlphaFoldDB" id="A0A6A3DV62"/>
<dbReference type="EMBL" id="QXFX01002212">
    <property type="protein sequence ID" value="KAE9079436.1"/>
    <property type="molecule type" value="Genomic_DNA"/>
</dbReference>
<reference evidence="7 8" key="1">
    <citation type="submission" date="2018-08" db="EMBL/GenBank/DDBJ databases">
        <title>Genomic investigation of the strawberry pathogen Phytophthora fragariae indicates pathogenicity is determined by transcriptional variation in three key races.</title>
        <authorList>
            <person name="Adams T.M."/>
            <person name="Armitage A.D."/>
            <person name="Sobczyk M.K."/>
            <person name="Bates H.J."/>
            <person name="Dunwell J.M."/>
            <person name="Nellist C.F."/>
            <person name="Harrison R.J."/>
        </authorList>
    </citation>
    <scope>NUCLEOTIDE SEQUENCE [LARGE SCALE GENOMIC DNA]</scope>
    <source>
        <strain evidence="6 8">A4</strain>
        <strain evidence="5 9">NOV-5</strain>
        <strain evidence="4 10">NOV-71</strain>
        <strain evidence="2 7">NOV-9</strain>
        <strain evidence="3 11">ONT-3</strain>
    </source>
</reference>
<evidence type="ECO:0000313" key="8">
    <source>
        <dbReference type="Proteomes" id="UP000437068"/>
    </source>
</evidence>
<dbReference type="EMBL" id="QXGF01002243">
    <property type="protein sequence ID" value="KAE8925529.1"/>
    <property type="molecule type" value="Genomic_DNA"/>
</dbReference>
<name>A0A6A3DV62_9STRA</name>
<dbReference type="CDD" id="cd09272">
    <property type="entry name" value="RNase_HI_RT_Ty1"/>
    <property type="match status" value="1"/>
</dbReference>
<dbReference type="InterPro" id="IPR043502">
    <property type="entry name" value="DNA/RNA_pol_sf"/>
</dbReference>
<dbReference type="Proteomes" id="UP000437068">
    <property type="component" value="Unassembled WGS sequence"/>
</dbReference>
<evidence type="ECO:0000313" key="6">
    <source>
        <dbReference type="EMBL" id="KAE9283752.1"/>
    </source>
</evidence>
<dbReference type="Proteomes" id="UP000429523">
    <property type="component" value="Unassembled WGS sequence"/>
</dbReference>
<sequence>MATFRLFVALSKLLELPIYQGDINTAYLNALLTIKQYLEDLDGYPCDEEGMVYMINKALYGLKQSGREWNTEVNAWFLRYGFKQCSTEPCLYFYERDGVFAIVLLYVDDILCATKDEQFKKKMFEQLNEDYGIKDQGLLSTYLGVEVEQNEQSIKVHQTLYCEQILEKFGFSDAHPSRIPMETTLRLTVTDTDTASRKQELPNGKTFPYRELVGSLMYLATCTRPDLAYAVGQLSRYVQCPTQQHIGAAKRVLRYLVGMKSQGIVYTRDKSIEEMNNTLLIDGYCDSDWGNNPDTRKSITGYVHCMAGGAVSWASRRQSIVAQSTAEAEYVAACEACMEAQGLRNVLIEVFPEMTTKLRQGIDNQAAFVMATNPTYSRRTRHIELRWHYVRDQVAKKTVELWKVKTDDNPSDLMTKPLASDRFEMLNQMIGMTKDQIPKEVTSEGVC</sequence>
<evidence type="ECO:0000313" key="9">
    <source>
        <dbReference type="Proteomes" id="UP000440732"/>
    </source>
</evidence>